<dbReference type="Pfam" id="PF13280">
    <property type="entry name" value="WYL"/>
    <property type="match status" value="1"/>
</dbReference>
<name>E0PSX8_STRMT</name>
<evidence type="ECO:0000256" key="1">
    <source>
        <dbReference type="ARBA" id="ARBA00023015"/>
    </source>
</evidence>
<accession>E0PSX8</accession>
<comment type="caution">
    <text evidence="4">The sequence shown here is derived from an EMBL/GenBank/DDBJ whole genome shotgun (WGS) entry which is preliminary data.</text>
</comment>
<protein>
    <submittedName>
        <fullName evidence="4">HTH domain protein</fullName>
    </submittedName>
</protein>
<dbReference type="HOGENOM" id="CLU_041141_5_1_9"/>
<dbReference type="GO" id="GO:0003700">
    <property type="term" value="F:DNA-binding transcription factor activity"/>
    <property type="evidence" value="ECO:0007669"/>
    <property type="project" value="InterPro"/>
</dbReference>
<proteinExistence type="predicted"/>
<dbReference type="PANTHER" id="PTHR34580">
    <property type="match status" value="1"/>
</dbReference>
<evidence type="ECO:0000259" key="3">
    <source>
        <dbReference type="PROSITE" id="PS51000"/>
    </source>
</evidence>
<evidence type="ECO:0000313" key="4">
    <source>
        <dbReference type="EMBL" id="EFM30727.1"/>
    </source>
</evidence>
<dbReference type="InterPro" id="IPR013196">
    <property type="entry name" value="HTH_11"/>
</dbReference>
<dbReference type="Proteomes" id="UP000003823">
    <property type="component" value="Unassembled WGS sequence"/>
</dbReference>
<dbReference type="InterPro" id="IPR051534">
    <property type="entry name" value="CBASS_pafABC_assoc_protein"/>
</dbReference>
<feature type="domain" description="HTH deoR-type" evidence="3">
    <location>
        <begin position="14"/>
        <end position="69"/>
    </location>
</feature>
<sequence>MLFEIKRRRIATMKLERLIYILLSLLNKKRITAKEIAERFEISTRTVYRDMDTLSLAGIPIYSERGDKGDFYIPSDYKIDRNFFTEEERQFIINMSQNVSKIVGHSSLDSIEHKLSSQEITRANSPFYFDLSSWTLNTNYLLDIEEAIQTEQMISFSYYSKKQEKSQRTVIPYRLIYKLNAWYVIGYCLEKLDFRIFKLTRIRELEPVEIKDKSFDYPRLSQEKLELFLNPPKNKVEGQREEIELVFTRFALPKIYDHFTEEEIIVEDEIIKVQTFRALTPSFFDLLLSFGYQVKVVSPSHLQNLLVSTLKKNLQQYDNL</sequence>
<dbReference type="InterPro" id="IPR036390">
    <property type="entry name" value="WH_DNA-bd_sf"/>
</dbReference>
<keyword evidence="2" id="KW-0804">Transcription</keyword>
<reference evidence="4 5" key="1">
    <citation type="submission" date="2010-07" db="EMBL/GenBank/DDBJ databases">
        <authorList>
            <person name="Muzny D."/>
            <person name="Qin X."/>
            <person name="Deng J."/>
            <person name="Jiang H."/>
            <person name="Liu Y."/>
            <person name="Qu J."/>
            <person name="Song X.-Z."/>
            <person name="Zhang L."/>
            <person name="Thornton R."/>
            <person name="Coyle M."/>
            <person name="Francisco L."/>
            <person name="Jackson L."/>
            <person name="Javaid M."/>
            <person name="Korchina V."/>
            <person name="Kovar C."/>
            <person name="Mata R."/>
            <person name="Mathew T."/>
            <person name="Ngo R."/>
            <person name="Nguyen L."/>
            <person name="Nguyen N."/>
            <person name="Okwuonu G."/>
            <person name="Ongeri F."/>
            <person name="Pham C."/>
            <person name="Simmons D."/>
            <person name="Wilczek-Boney K."/>
            <person name="Hale W."/>
            <person name="Jakkamsetti A."/>
            <person name="Pham P."/>
            <person name="Ruth R."/>
            <person name="San Lucas F."/>
            <person name="Warren J."/>
            <person name="Zhang J."/>
            <person name="Zhao Z."/>
            <person name="Zhou C."/>
            <person name="Zhu D."/>
            <person name="Lee S."/>
            <person name="Bess C."/>
            <person name="Blankenburg K."/>
            <person name="Forbes L."/>
            <person name="Fu Q."/>
            <person name="Gubbala S."/>
            <person name="Hirani K."/>
            <person name="Jayaseelan J.C."/>
            <person name="Lara F."/>
            <person name="Munidasa M."/>
            <person name="Palculict T."/>
            <person name="Patil S."/>
            <person name="Pu L.-L."/>
            <person name="Saada N."/>
            <person name="Tang L."/>
            <person name="Weissenberger G."/>
            <person name="Zhu Y."/>
            <person name="Hemphill L."/>
            <person name="Shang Y."/>
            <person name="Youmans B."/>
            <person name="Ayvaz T."/>
            <person name="Ross M."/>
            <person name="Santibanez J."/>
            <person name="Aqrawi P."/>
            <person name="Gross S."/>
            <person name="Joshi V."/>
            <person name="Fowler G."/>
            <person name="Nazareth L."/>
            <person name="Reid J."/>
            <person name="Worley K."/>
            <person name="Petrosino J."/>
            <person name="Highlander S."/>
            <person name="Gibbs R."/>
        </authorList>
    </citation>
    <scope>NUCLEOTIDE SEQUENCE [LARGE SCALE GENOMIC DNA]</scope>
    <source>
        <strain evidence="4 5">ATCC 6249</strain>
    </source>
</reference>
<organism evidence="4 5">
    <name type="scientific">Streptococcus mitis ATCC 6249</name>
    <dbReference type="NCBI Taxonomy" id="864567"/>
    <lineage>
        <taxon>Bacteria</taxon>
        <taxon>Bacillati</taxon>
        <taxon>Bacillota</taxon>
        <taxon>Bacilli</taxon>
        <taxon>Lactobacillales</taxon>
        <taxon>Streptococcaceae</taxon>
        <taxon>Streptococcus</taxon>
        <taxon>Streptococcus mitis group</taxon>
    </lineage>
</organism>
<dbReference type="eggNOG" id="COG2378">
    <property type="taxonomic scope" value="Bacteria"/>
</dbReference>
<gene>
    <name evidence="4" type="ORF">HMPREF8571_1645</name>
</gene>
<dbReference type="PIRSF" id="PIRSF016838">
    <property type="entry name" value="PafC"/>
    <property type="match status" value="1"/>
</dbReference>
<dbReference type="InterPro" id="IPR036388">
    <property type="entry name" value="WH-like_DNA-bd_sf"/>
</dbReference>
<keyword evidence="1" id="KW-0805">Transcription regulation</keyword>
<dbReference type="PROSITE" id="PS52050">
    <property type="entry name" value="WYL"/>
    <property type="match status" value="1"/>
</dbReference>
<dbReference type="Pfam" id="PF08279">
    <property type="entry name" value="HTH_11"/>
    <property type="match status" value="1"/>
</dbReference>
<dbReference type="InterPro" id="IPR001034">
    <property type="entry name" value="DeoR_HTH"/>
</dbReference>
<dbReference type="InterPro" id="IPR028349">
    <property type="entry name" value="PafC-like"/>
</dbReference>
<dbReference type="Gene3D" id="1.10.10.10">
    <property type="entry name" value="Winged helix-like DNA-binding domain superfamily/Winged helix DNA-binding domain"/>
    <property type="match status" value="1"/>
</dbReference>
<dbReference type="PANTHER" id="PTHR34580:SF1">
    <property type="entry name" value="PROTEIN PAFC"/>
    <property type="match status" value="1"/>
</dbReference>
<evidence type="ECO:0000256" key="2">
    <source>
        <dbReference type="ARBA" id="ARBA00023163"/>
    </source>
</evidence>
<dbReference type="AlphaFoldDB" id="E0PSX8"/>
<dbReference type="EMBL" id="AEEN01000018">
    <property type="protein sequence ID" value="EFM30727.1"/>
    <property type="molecule type" value="Genomic_DNA"/>
</dbReference>
<dbReference type="SUPFAM" id="SSF46785">
    <property type="entry name" value="Winged helix' DNA-binding domain"/>
    <property type="match status" value="1"/>
</dbReference>
<dbReference type="PROSITE" id="PS51000">
    <property type="entry name" value="HTH_DEOR_2"/>
    <property type="match status" value="1"/>
</dbReference>
<evidence type="ECO:0000313" key="5">
    <source>
        <dbReference type="Proteomes" id="UP000003823"/>
    </source>
</evidence>
<dbReference type="InterPro" id="IPR026881">
    <property type="entry name" value="WYL_dom"/>
</dbReference>